<dbReference type="AlphaFoldDB" id="A0A4P9WNQ7"/>
<gene>
    <name evidence="2" type="ORF">BDK51DRAFT_43883</name>
</gene>
<feature type="region of interest" description="Disordered" evidence="1">
    <location>
        <begin position="1"/>
        <end position="102"/>
    </location>
</feature>
<feature type="region of interest" description="Disordered" evidence="1">
    <location>
        <begin position="126"/>
        <end position="169"/>
    </location>
</feature>
<name>A0A4P9WNQ7_9FUNG</name>
<evidence type="ECO:0000256" key="1">
    <source>
        <dbReference type="SAM" id="MobiDB-lite"/>
    </source>
</evidence>
<protein>
    <submittedName>
        <fullName evidence="2">Uncharacterized protein</fullName>
    </submittedName>
</protein>
<sequence>MSPGGRCKYYQREAAHEDAGLDVPRRRGADPNWMVPDGNSRGRPLSPSFYDAKNARNGAEVLNRETKKLRLRPPGRGPADGRGGPVAAKDNRNYPDSVQMQHPVQMQILRTRWLRNLGEMAFSDHRTSTAFSSDSYPSDKNMEAPHGKPTSTGLPQKFEGSAPASPLKPAAAYRTYHSSGTAFCACGREGERKRSAMSLAKQRPSTYQALHAGPG</sequence>
<reference evidence="3" key="1">
    <citation type="journal article" date="2018" name="Nat. Microbiol.">
        <title>Leveraging single-cell genomics to expand the fungal tree of life.</title>
        <authorList>
            <person name="Ahrendt S.R."/>
            <person name="Quandt C.A."/>
            <person name="Ciobanu D."/>
            <person name="Clum A."/>
            <person name="Salamov A."/>
            <person name="Andreopoulos B."/>
            <person name="Cheng J.F."/>
            <person name="Woyke T."/>
            <person name="Pelin A."/>
            <person name="Henrissat B."/>
            <person name="Reynolds N.K."/>
            <person name="Benny G.L."/>
            <person name="Smith M.E."/>
            <person name="James T.Y."/>
            <person name="Grigoriev I.V."/>
        </authorList>
    </citation>
    <scope>NUCLEOTIDE SEQUENCE [LARGE SCALE GENOMIC DNA]</scope>
</reference>
<evidence type="ECO:0000313" key="2">
    <source>
        <dbReference type="EMBL" id="RKO93733.1"/>
    </source>
</evidence>
<feature type="region of interest" description="Disordered" evidence="1">
    <location>
        <begin position="195"/>
        <end position="215"/>
    </location>
</feature>
<proteinExistence type="predicted"/>
<keyword evidence="3" id="KW-1185">Reference proteome</keyword>
<feature type="compositionally biased region" description="Polar residues" evidence="1">
    <location>
        <begin position="128"/>
        <end position="138"/>
    </location>
</feature>
<feature type="compositionally biased region" description="Basic and acidic residues" evidence="1">
    <location>
        <begin position="10"/>
        <end position="29"/>
    </location>
</feature>
<evidence type="ECO:0000313" key="3">
    <source>
        <dbReference type="Proteomes" id="UP000269721"/>
    </source>
</evidence>
<organism evidence="2 3">
    <name type="scientific">Blyttiomyces helicus</name>
    <dbReference type="NCBI Taxonomy" id="388810"/>
    <lineage>
        <taxon>Eukaryota</taxon>
        <taxon>Fungi</taxon>
        <taxon>Fungi incertae sedis</taxon>
        <taxon>Chytridiomycota</taxon>
        <taxon>Chytridiomycota incertae sedis</taxon>
        <taxon>Chytridiomycetes</taxon>
        <taxon>Chytridiomycetes incertae sedis</taxon>
        <taxon>Blyttiomyces</taxon>
    </lineage>
</organism>
<accession>A0A4P9WNQ7</accession>
<dbReference type="Proteomes" id="UP000269721">
    <property type="component" value="Unassembled WGS sequence"/>
</dbReference>
<dbReference type="EMBL" id="KZ994133">
    <property type="protein sequence ID" value="RKO93733.1"/>
    <property type="molecule type" value="Genomic_DNA"/>
</dbReference>